<feature type="domain" description="Knr4/Smi1-like" evidence="1">
    <location>
        <begin position="19"/>
        <end position="175"/>
    </location>
</feature>
<proteinExistence type="predicted"/>
<dbReference type="Pfam" id="PF09346">
    <property type="entry name" value="SMI1_KNR4"/>
    <property type="match status" value="1"/>
</dbReference>
<accession>A0A0X8P264</accession>
<organism evidence="2 3">
    <name type="scientific">Alcaligenes xylosoxydans xylosoxydans</name>
    <name type="common">Achromobacter xylosoxidans</name>
    <dbReference type="NCBI Taxonomy" id="85698"/>
    <lineage>
        <taxon>Bacteria</taxon>
        <taxon>Pseudomonadati</taxon>
        <taxon>Pseudomonadota</taxon>
        <taxon>Betaproteobacteria</taxon>
        <taxon>Burkholderiales</taxon>
        <taxon>Alcaligenaceae</taxon>
        <taxon>Achromobacter</taxon>
    </lineage>
</organism>
<dbReference type="EMBL" id="CP014060">
    <property type="protein sequence ID" value="AMG38532.1"/>
    <property type="molecule type" value="Genomic_DNA"/>
</dbReference>
<dbReference type="SMART" id="SM00860">
    <property type="entry name" value="SMI1_KNR4"/>
    <property type="match status" value="1"/>
</dbReference>
<dbReference type="RefSeq" id="WP_061073218.1">
    <property type="nucleotide sequence ID" value="NZ_CP014060.2"/>
</dbReference>
<dbReference type="SUPFAM" id="SSF160631">
    <property type="entry name" value="SMI1/KNR4-like"/>
    <property type="match status" value="2"/>
</dbReference>
<dbReference type="InterPro" id="IPR018958">
    <property type="entry name" value="Knr4/Smi1-like_dom"/>
</dbReference>
<sequence>MDPLDKLLRSSKILKTFDGASEGAIQAYEDAWHTRLSAAYRAFLKRSNGLLFGFEFAEAHRAGVSPALADMNTFFGIGNGDPDFDLALLTPHMGFHNPAFLPFAPVLGLGGDFCTYVEINQGRHAGRIMYTDGELYPGYADLEITDQPVDALVDGFIEDGWFMPVAPSFEALIASYAKMA</sequence>
<gene>
    <name evidence="2" type="ORF">AL504_22375</name>
</gene>
<protein>
    <submittedName>
        <fullName evidence="2">SMI1/KNR4 family protein</fullName>
    </submittedName>
</protein>
<dbReference type="Proteomes" id="UP000060602">
    <property type="component" value="Chromosome"/>
</dbReference>
<name>A0A0X8P264_ALCXX</name>
<evidence type="ECO:0000313" key="3">
    <source>
        <dbReference type="Proteomes" id="UP000060602"/>
    </source>
</evidence>
<evidence type="ECO:0000259" key="1">
    <source>
        <dbReference type="SMART" id="SM00860"/>
    </source>
</evidence>
<dbReference type="Gene3D" id="3.40.1580.10">
    <property type="entry name" value="SMI1/KNR4-like"/>
    <property type="match status" value="1"/>
</dbReference>
<reference evidence="3" key="1">
    <citation type="submission" date="2015-12" db="EMBL/GenBank/DDBJ databases">
        <title>FDA dAtabase for Regulatory Grade micrObial Sequences (FDA-ARGOS): Supporting development and validation of Infectious Disease Dx tests.</title>
        <authorList>
            <person name="Case J."/>
            <person name="Tallon L."/>
            <person name="Sadzewicz L."/>
            <person name="Sengamalay N."/>
            <person name="Ott S."/>
            <person name="Godinez A."/>
            <person name="Nagaraj S."/>
            <person name="Nadendla S."/>
            <person name="Sichtig H."/>
        </authorList>
    </citation>
    <scope>NUCLEOTIDE SEQUENCE [LARGE SCALE GENOMIC DNA]</scope>
    <source>
        <strain evidence="3">FDAARGOS_147</strain>
    </source>
</reference>
<dbReference type="AlphaFoldDB" id="A0A0X8P264"/>
<evidence type="ECO:0000313" key="2">
    <source>
        <dbReference type="EMBL" id="AMG38532.1"/>
    </source>
</evidence>
<dbReference type="InterPro" id="IPR037883">
    <property type="entry name" value="Knr4/Smi1-like_sf"/>
</dbReference>